<proteinExistence type="predicted"/>
<reference evidence="2 3" key="1">
    <citation type="submission" date="2019-02" db="EMBL/GenBank/DDBJ databases">
        <authorList>
            <person name="Goldberg S.R."/>
            <person name="Haltli B.A."/>
            <person name="Correa H."/>
            <person name="Russell K.G."/>
        </authorList>
    </citation>
    <scope>NUCLEOTIDE SEQUENCE [LARGE SCALE GENOMIC DNA]</scope>
    <source>
        <strain evidence="2 3">JCM 16186</strain>
    </source>
</reference>
<keyword evidence="3" id="KW-1185">Reference proteome</keyword>
<evidence type="ECO:0000313" key="2">
    <source>
        <dbReference type="EMBL" id="MTI27752.1"/>
    </source>
</evidence>
<evidence type="ECO:0000256" key="1">
    <source>
        <dbReference type="SAM" id="SignalP"/>
    </source>
</evidence>
<dbReference type="PROSITE" id="PS51257">
    <property type="entry name" value="PROKAR_LIPOPROTEIN"/>
    <property type="match status" value="1"/>
</dbReference>
<dbReference type="Proteomes" id="UP000798808">
    <property type="component" value="Unassembled WGS sequence"/>
</dbReference>
<evidence type="ECO:0000313" key="3">
    <source>
        <dbReference type="Proteomes" id="UP000798808"/>
    </source>
</evidence>
<name>A0ABW9RU94_9BACT</name>
<sequence>MKKTMKLGFMMTLLSGLMFFASCDDNDEITPVDPNAEYDAILRLTEGGDAGDTTTSEVNVNANEQKSIKAKVTFISTDATMRRLYITQNIGGQGEEPYEITANVDKKADGSIDIESANSNQIIYELTLPVPSGVGEGTVVYKLWTTTGRGDYRDPSQRIAVGPGEIILKYGGSNPEATVNSYTAKMLAAPTDDGSSETFISTFNGELYQISEGSEYASFWDFGYYWLNSPGASLASTASYPALFDHDDDPNTALVAVATLTNTAQDDLNKTYFVESNGTDFDAVTTSSDLSSLNVSDSNGQKINNLEVGDIIAFVDSYGKKGLIRVKEIEPGFGSGDYIVIDVKVQP</sequence>
<evidence type="ECO:0008006" key="4">
    <source>
        <dbReference type="Google" id="ProtNLM"/>
    </source>
</evidence>
<feature type="signal peptide" evidence="1">
    <location>
        <begin position="1"/>
        <end position="21"/>
    </location>
</feature>
<accession>A0ABW9RU94</accession>
<organism evidence="2 3">
    <name type="scientific">Fulvivirga kasyanovii</name>
    <dbReference type="NCBI Taxonomy" id="396812"/>
    <lineage>
        <taxon>Bacteria</taxon>
        <taxon>Pseudomonadati</taxon>
        <taxon>Bacteroidota</taxon>
        <taxon>Cytophagia</taxon>
        <taxon>Cytophagales</taxon>
        <taxon>Fulvivirgaceae</taxon>
        <taxon>Fulvivirga</taxon>
    </lineage>
</organism>
<gene>
    <name evidence="2" type="ORF">E1163_22540</name>
</gene>
<dbReference type="EMBL" id="SMLW01000641">
    <property type="protein sequence ID" value="MTI27752.1"/>
    <property type="molecule type" value="Genomic_DNA"/>
</dbReference>
<feature type="chain" id="PRO_5046599614" description="DUF4625 domain-containing protein" evidence="1">
    <location>
        <begin position="22"/>
        <end position="347"/>
    </location>
</feature>
<keyword evidence="1" id="KW-0732">Signal</keyword>
<comment type="caution">
    <text evidence="2">The sequence shown here is derived from an EMBL/GenBank/DDBJ whole genome shotgun (WGS) entry which is preliminary data.</text>
</comment>
<dbReference type="RefSeq" id="WP_155174751.1">
    <property type="nucleotide sequence ID" value="NZ_BAAAFL010000031.1"/>
</dbReference>
<protein>
    <recommendedName>
        <fullName evidence="4">DUF4625 domain-containing protein</fullName>
    </recommendedName>
</protein>